<dbReference type="GO" id="GO:0016646">
    <property type="term" value="F:oxidoreductase activity, acting on the CH-NH group of donors, NAD or NADP as acceptor"/>
    <property type="evidence" value="ECO:0007669"/>
    <property type="project" value="TreeGrafter"/>
</dbReference>
<accession>W4JXX7</accession>
<gene>
    <name evidence="3" type="ORF">HETIRDRAFT_68379</name>
</gene>
<dbReference type="STRING" id="747525.W4JXX7"/>
<dbReference type="AlphaFoldDB" id="W4JXX7"/>
<evidence type="ECO:0000313" key="4">
    <source>
        <dbReference type="Proteomes" id="UP000030671"/>
    </source>
</evidence>
<evidence type="ECO:0000256" key="1">
    <source>
        <dbReference type="ARBA" id="ARBA00038376"/>
    </source>
</evidence>
<dbReference type="Pfam" id="PF13460">
    <property type="entry name" value="NAD_binding_10"/>
    <property type="match status" value="1"/>
</dbReference>
<dbReference type="GeneID" id="20678857"/>
<reference evidence="3 4" key="1">
    <citation type="journal article" date="2012" name="New Phytol.">
        <title>Insight into trade-off between wood decay and parasitism from the genome of a fungal forest pathogen.</title>
        <authorList>
            <person name="Olson A."/>
            <person name="Aerts A."/>
            <person name="Asiegbu F."/>
            <person name="Belbahri L."/>
            <person name="Bouzid O."/>
            <person name="Broberg A."/>
            <person name="Canback B."/>
            <person name="Coutinho P.M."/>
            <person name="Cullen D."/>
            <person name="Dalman K."/>
            <person name="Deflorio G."/>
            <person name="van Diepen L.T."/>
            <person name="Dunand C."/>
            <person name="Duplessis S."/>
            <person name="Durling M."/>
            <person name="Gonthier P."/>
            <person name="Grimwood J."/>
            <person name="Fossdal C.G."/>
            <person name="Hansson D."/>
            <person name="Henrissat B."/>
            <person name="Hietala A."/>
            <person name="Himmelstrand K."/>
            <person name="Hoffmeister D."/>
            <person name="Hogberg N."/>
            <person name="James T.Y."/>
            <person name="Karlsson M."/>
            <person name="Kohler A."/>
            <person name="Kues U."/>
            <person name="Lee Y.H."/>
            <person name="Lin Y.C."/>
            <person name="Lind M."/>
            <person name="Lindquist E."/>
            <person name="Lombard V."/>
            <person name="Lucas S."/>
            <person name="Lunden K."/>
            <person name="Morin E."/>
            <person name="Murat C."/>
            <person name="Park J."/>
            <person name="Raffaello T."/>
            <person name="Rouze P."/>
            <person name="Salamov A."/>
            <person name="Schmutz J."/>
            <person name="Solheim H."/>
            <person name="Stahlberg J."/>
            <person name="Velez H."/>
            <person name="de Vries R.P."/>
            <person name="Wiebenga A."/>
            <person name="Woodward S."/>
            <person name="Yakovlev I."/>
            <person name="Garbelotto M."/>
            <person name="Martin F."/>
            <person name="Grigoriev I.V."/>
            <person name="Stenlid J."/>
        </authorList>
    </citation>
    <scope>NUCLEOTIDE SEQUENCE [LARGE SCALE GENOMIC DNA]</scope>
    <source>
        <strain evidence="3 4">TC 32-1</strain>
    </source>
</reference>
<sequence>MRVLILGATGPTGILIVRELLASSVQYDIVIYARTPTKLPSDIVTHQDVAIIKGELSDSDTFSKAVEGVEAVLSALGPLASHPNNNPLAHGYKLLLELMQRHSVTRLIALGTASITDENDKSSWAYSAMIATVKLLARNAYNDIVAVGEVIKASPENLRWTIVRVGLLTNAENNDVIVGYVGDGKTGTRLARAGYATFALQELEKERWSRKAPLISSA</sequence>
<dbReference type="Gene3D" id="3.40.50.720">
    <property type="entry name" value="NAD(P)-binding Rossmann-like Domain"/>
    <property type="match status" value="1"/>
</dbReference>
<keyword evidence="4" id="KW-1185">Reference proteome</keyword>
<dbReference type="OrthoDB" id="10254221at2759"/>
<name>W4JXX7_HETIT</name>
<evidence type="ECO:0000259" key="2">
    <source>
        <dbReference type="Pfam" id="PF13460"/>
    </source>
</evidence>
<dbReference type="KEGG" id="hir:HETIRDRAFT_68379"/>
<dbReference type="InParanoid" id="W4JXX7"/>
<dbReference type="PANTHER" id="PTHR43355">
    <property type="entry name" value="FLAVIN REDUCTASE (NADPH)"/>
    <property type="match status" value="1"/>
</dbReference>
<dbReference type="InterPro" id="IPR051606">
    <property type="entry name" value="Polyketide_Oxido-like"/>
</dbReference>
<dbReference type="EMBL" id="KI925462">
    <property type="protein sequence ID" value="ETW78388.1"/>
    <property type="molecule type" value="Genomic_DNA"/>
</dbReference>
<dbReference type="eggNOG" id="ENOG502S9XI">
    <property type="taxonomic scope" value="Eukaryota"/>
</dbReference>
<dbReference type="RefSeq" id="XP_009549690.1">
    <property type="nucleotide sequence ID" value="XM_009551395.1"/>
</dbReference>
<organism evidence="3 4">
    <name type="scientific">Heterobasidion irregulare (strain TC 32-1)</name>
    <dbReference type="NCBI Taxonomy" id="747525"/>
    <lineage>
        <taxon>Eukaryota</taxon>
        <taxon>Fungi</taxon>
        <taxon>Dikarya</taxon>
        <taxon>Basidiomycota</taxon>
        <taxon>Agaricomycotina</taxon>
        <taxon>Agaricomycetes</taxon>
        <taxon>Russulales</taxon>
        <taxon>Bondarzewiaceae</taxon>
        <taxon>Heterobasidion</taxon>
        <taxon>Heterobasidion annosum species complex</taxon>
    </lineage>
</organism>
<feature type="domain" description="NAD(P)-binding" evidence="2">
    <location>
        <begin position="7"/>
        <end position="205"/>
    </location>
</feature>
<dbReference type="Proteomes" id="UP000030671">
    <property type="component" value="Unassembled WGS sequence"/>
</dbReference>
<dbReference type="SUPFAM" id="SSF51735">
    <property type="entry name" value="NAD(P)-binding Rossmann-fold domains"/>
    <property type="match status" value="1"/>
</dbReference>
<dbReference type="HOGENOM" id="CLU_025711_4_3_1"/>
<comment type="similarity">
    <text evidence="1">Belongs to the avfA family.</text>
</comment>
<dbReference type="InterPro" id="IPR016040">
    <property type="entry name" value="NAD(P)-bd_dom"/>
</dbReference>
<protein>
    <recommendedName>
        <fullName evidence="2">NAD(P)-binding domain-containing protein</fullName>
    </recommendedName>
</protein>
<dbReference type="InterPro" id="IPR036291">
    <property type="entry name" value="NAD(P)-bd_dom_sf"/>
</dbReference>
<dbReference type="PANTHER" id="PTHR43355:SF2">
    <property type="entry name" value="FLAVIN REDUCTASE (NADPH)"/>
    <property type="match status" value="1"/>
</dbReference>
<proteinExistence type="inferred from homology"/>
<evidence type="ECO:0000313" key="3">
    <source>
        <dbReference type="EMBL" id="ETW78388.1"/>
    </source>
</evidence>